<dbReference type="RefSeq" id="WP_126447870.1">
    <property type="nucleotide sequence ID" value="NZ_CP034549.1"/>
</dbReference>
<keyword evidence="1" id="KW-0732">Signal</keyword>
<dbReference type="AlphaFoldDB" id="A0A3S9MZE0"/>
<name>A0A3S9MZE0_9FLAO</name>
<reference evidence="2 3" key="1">
    <citation type="submission" date="2018-12" db="EMBL/GenBank/DDBJ databases">
        <title>Complete genome of Nonlabens sp. MJ115.</title>
        <authorList>
            <person name="Choi H.S."/>
            <person name="Jung J."/>
        </authorList>
    </citation>
    <scope>NUCLEOTIDE SEQUENCE [LARGE SCALE GENOMIC DNA]</scope>
    <source>
        <strain evidence="2 3">MJ115</strain>
    </source>
</reference>
<dbReference type="OrthoDB" id="827860at2"/>
<evidence type="ECO:0000313" key="2">
    <source>
        <dbReference type="EMBL" id="AZQ44433.1"/>
    </source>
</evidence>
<proteinExistence type="predicted"/>
<dbReference type="KEGG" id="noj:EJ995_09325"/>
<sequence length="170" mass="19463">MKKYLVFIFILTAAKSFACNCGIVRLSDLQQSELAKSECIFIGEVIEIDDTNLTFKIIVTESLDSGDAIGNTYLGKNWKSCSPVVDAHGQWIMYGQMKDGFLRPNLCGISRSFEDPIVRKVSNNPNLYSKNINDEERKRLFNKLQIENKRKAITDLDHEINALRRLRDEK</sequence>
<organism evidence="2 3">
    <name type="scientific">Nonlabens ponticola</name>
    <dbReference type="NCBI Taxonomy" id="2496866"/>
    <lineage>
        <taxon>Bacteria</taxon>
        <taxon>Pseudomonadati</taxon>
        <taxon>Bacteroidota</taxon>
        <taxon>Flavobacteriia</taxon>
        <taxon>Flavobacteriales</taxon>
        <taxon>Flavobacteriaceae</taxon>
        <taxon>Nonlabens</taxon>
    </lineage>
</organism>
<feature type="chain" id="PRO_5019273665" evidence="1">
    <location>
        <begin position="19"/>
        <end position="170"/>
    </location>
</feature>
<dbReference type="EMBL" id="CP034549">
    <property type="protein sequence ID" value="AZQ44433.1"/>
    <property type="molecule type" value="Genomic_DNA"/>
</dbReference>
<accession>A0A3S9MZE0</accession>
<dbReference type="Proteomes" id="UP000279600">
    <property type="component" value="Chromosome"/>
</dbReference>
<protein>
    <submittedName>
        <fullName evidence="2">Uncharacterized protein</fullName>
    </submittedName>
</protein>
<evidence type="ECO:0000313" key="3">
    <source>
        <dbReference type="Proteomes" id="UP000279600"/>
    </source>
</evidence>
<keyword evidence="3" id="KW-1185">Reference proteome</keyword>
<gene>
    <name evidence="2" type="ORF">EJ995_09325</name>
</gene>
<feature type="signal peptide" evidence="1">
    <location>
        <begin position="1"/>
        <end position="18"/>
    </location>
</feature>
<evidence type="ECO:0000256" key="1">
    <source>
        <dbReference type="SAM" id="SignalP"/>
    </source>
</evidence>